<feature type="transmembrane region" description="Helical" evidence="2">
    <location>
        <begin position="6"/>
        <end position="24"/>
    </location>
</feature>
<dbReference type="EMBL" id="BAABKG010000001">
    <property type="protein sequence ID" value="GAA5142664.1"/>
    <property type="molecule type" value="Genomic_DNA"/>
</dbReference>
<evidence type="ECO:0008006" key="5">
    <source>
        <dbReference type="Google" id="ProtNLM"/>
    </source>
</evidence>
<evidence type="ECO:0000256" key="2">
    <source>
        <dbReference type="SAM" id="Phobius"/>
    </source>
</evidence>
<name>A0ABP9PC54_9ACTN</name>
<accession>A0ABP9PC54</accession>
<protein>
    <recommendedName>
        <fullName evidence="5">Prepilin-type N-terminal cleavage/methylation domain-containing protein</fullName>
    </recommendedName>
</protein>
<proteinExistence type="predicted"/>
<dbReference type="Proteomes" id="UP001500221">
    <property type="component" value="Unassembled WGS sequence"/>
</dbReference>
<evidence type="ECO:0000313" key="4">
    <source>
        <dbReference type="Proteomes" id="UP001500221"/>
    </source>
</evidence>
<keyword evidence="4" id="KW-1185">Reference proteome</keyword>
<evidence type="ECO:0000256" key="1">
    <source>
        <dbReference type="SAM" id="MobiDB-lite"/>
    </source>
</evidence>
<dbReference type="SUPFAM" id="SSF49478">
    <property type="entry name" value="Cna protein B-type domain"/>
    <property type="match status" value="1"/>
</dbReference>
<keyword evidence="2" id="KW-0812">Transmembrane</keyword>
<reference evidence="4" key="1">
    <citation type="journal article" date="2019" name="Int. J. Syst. Evol. Microbiol.">
        <title>The Global Catalogue of Microorganisms (GCM) 10K type strain sequencing project: providing services to taxonomists for standard genome sequencing and annotation.</title>
        <authorList>
            <consortium name="The Broad Institute Genomics Platform"/>
            <consortium name="The Broad Institute Genome Sequencing Center for Infectious Disease"/>
            <person name="Wu L."/>
            <person name="Ma J."/>
        </authorList>
    </citation>
    <scope>NUCLEOTIDE SEQUENCE [LARGE SCALE GENOMIC DNA]</scope>
    <source>
        <strain evidence="4">JCM 18459</strain>
    </source>
</reference>
<keyword evidence="2" id="KW-0472">Membrane</keyword>
<gene>
    <name evidence="3" type="ORF">GCM10023340_06500</name>
</gene>
<sequence>MTLVEVMVALVLFAIMSTAVLNMVMNAQRLTRYDAARVVANNLATRELEIVRDTFFGPTRGPDRVLLNTAENPSPLPGGRVGDPLVVDGIAFTVTRTAEWAQVDTRAASTCDEGSNVELAYLRVRVRVTWPKMGDRPPVQMDTTMTPAKGTYSAFTGHLGLKVIDQLGEPLGGVPVVVRTNTNAVAASGRTSSDGCVLFPFLNAGTYTYELNRAGYVTPAGDPAGKTTVQVQSGQLWRGIAEYAQSATVDVTFTTREGFGLPPANQQIPVSLGNSALKPSGVKAYPGTGNARSLTSLWPYPSGYTLWAGNCLGNDPKDLGDPPVAVEPGQTATTTVRLAPLTVRAPVGTTITAKQAVDSSCPAGATVIVGQVPASGVLAASLPTGLWRLTRSGSSTTRDVTLAPDDPEATAPLPTPPTVTF</sequence>
<feature type="region of interest" description="Disordered" evidence="1">
    <location>
        <begin position="393"/>
        <end position="421"/>
    </location>
</feature>
<evidence type="ECO:0000313" key="3">
    <source>
        <dbReference type="EMBL" id="GAA5142664.1"/>
    </source>
</evidence>
<comment type="caution">
    <text evidence="3">The sequence shown here is derived from an EMBL/GenBank/DDBJ whole genome shotgun (WGS) entry which is preliminary data.</text>
</comment>
<feature type="compositionally biased region" description="Low complexity" evidence="1">
    <location>
        <begin position="401"/>
        <end position="412"/>
    </location>
</feature>
<keyword evidence="2" id="KW-1133">Transmembrane helix</keyword>
<organism evidence="3 4">
    <name type="scientific">Nocardioides marinquilinus</name>
    <dbReference type="NCBI Taxonomy" id="1210400"/>
    <lineage>
        <taxon>Bacteria</taxon>
        <taxon>Bacillati</taxon>
        <taxon>Actinomycetota</taxon>
        <taxon>Actinomycetes</taxon>
        <taxon>Propionibacteriales</taxon>
        <taxon>Nocardioidaceae</taxon>
        <taxon>Nocardioides</taxon>
    </lineage>
</organism>
<dbReference type="Gene3D" id="2.60.40.1120">
    <property type="entry name" value="Carboxypeptidase-like, regulatory domain"/>
    <property type="match status" value="1"/>
</dbReference>